<evidence type="ECO:0000256" key="1">
    <source>
        <dbReference type="SAM" id="MobiDB-lite"/>
    </source>
</evidence>
<feature type="compositionally biased region" description="Gly residues" evidence="1">
    <location>
        <begin position="1"/>
        <end position="24"/>
    </location>
</feature>
<organism evidence="3 4">
    <name type="scientific">Prorocentrum cordatum</name>
    <dbReference type="NCBI Taxonomy" id="2364126"/>
    <lineage>
        <taxon>Eukaryota</taxon>
        <taxon>Sar</taxon>
        <taxon>Alveolata</taxon>
        <taxon>Dinophyceae</taxon>
        <taxon>Prorocentrales</taxon>
        <taxon>Prorocentraceae</taxon>
        <taxon>Prorocentrum</taxon>
    </lineage>
</organism>
<keyword evidence="2" id="KW-0472">Membrane</keyword>
<name>A0ABN9T2I6_9DINO</name>
<proteinExistence type="predicted"/>
<dbReference type="EMBL" id="CAUYUJ010014276">
    <property type="protein sequence ID" value="CAK0839187.1"/>
    <property type="molecule type" value="Genomic_DNA"/>
</dbReference>
<accession>A0ABN9T2I6</accession>
<keyword evidence="2" id="KW-0812">Transmembrane</keyword>
<evidence type="ECO:0000313" key="4">
    <source>
        <dbReference type="Proteomes" id="UP001189429"/>
    </source>
</evidence>
<keyword evidence="4" id="KW-1185">Reference proteome</keyword>
<feature type="transmembrane region" description="Helical" evidence="2">
    <location>
        <begin position="331"/>
        <end position="350"/>
    </location>
</feature>
<evidence type="ECO:0000313" key="3">
    <source>
        <dbReference type="EMBL" id="CAK0839187.1"/>
    </source>
</evidence>
<sequence length="404" mass="43669">MATQGGGAAAAGRCAGGDGGAGGAGEKDGGRDGSLPAEPRPADPRREGEDGDASGDGGGAGDDAPEGEDDDAAIEEIEWEEMYACPLLVRFTQEKVHPFFYRRGPIVNVVPKIRAVPRGPDSDGECDDVIELVAPFPNIHCLQKGEELWTLDNRRLYALQLAAMEQWPQQCCVRIMVVDKLPRHKFKSQYRKFNTTSEGRTIDVSARYQTFDTWNWFDRAVELEADEFSQRVGTMLSCFEALPVLCALLFRTGLTGFSSRAPFVVGFLAAFAADLLRQNCPALERSVSRLHVRAVMEGEVRQLSPCLHRLRSWWDDGGCAAGDAGASVVSMAQLAAMMALALGLILPYIFGITNDRVRSSLTSCWLGVACVLAVQLVTLLRNGALSTPSFGSGAGSKLSPKHRD</sequence>
<feature type="region of interest" description="Disordered" evidence="1">
    <location>
        <begin position="1"/>
        <end position="69"/>
    </location>
</feature>
<feature type="transmembrane region" description="Helical" evidence="2">
    <location>
        <begin position="362"/>
        <end position="380"/>
    </location>
</feature>
<evidence type="ECO:0008006" key="5">
    <source>
        <dbReference type="Google" id="ProtNLM"/>
    </source>
</evidence>
<protein>
    <recommendedName>
        <fullName evidence="5">Autophagy-related protein 9</fullName>
    </recommendedName>
</protein>
<evidence type="ECO:0000256" key="2">
    <source>
        <dbReference type="SAM" id="Phobius"/>
    </source>
</evidence>
<dbReference type="Proteomes" id="UP001189429">
    <property type="component" value="Unassembled WGS sequence"/>
</dbReference>
<reference evidence="3" key="1">
    <citation type="submission" date="2023-10" db="EMBL/GenBank/DDBJ databases">
        <authorList>
            <person name="Chen Y."/>
            <person name="Shah S."/>
            <person name="Dougan E. K."/>
            <person name="Thang M."/>
            <person name="Chan C."/>
        </authorList>
    </citation>
    <scope>NUCLEOTIDE SEQUENCE [LARGE SCALE GENOMIC DNA]</scope>
</reference>
<comment type="caution">
    <text evidence="3">The sequence shown here is derived from an EMBL/GenBank/DDBJ whole genome shotgun (WGS) entry which is preliminary data.</text>
</comment>
<keyword evidence="2" id="KW-1133">Transmembrane helix</keyword>
<gene>
    <name evidence="3" type="ORF">PCOR1329_LOCUS34927</name>
</gene>